<evidence type="ECO:0000313" key="16">
    <source>
        <dbReference type="EMBL" id="KAG8184831.1"/>
    </source>
</evidence>
<evidence type="ECO:0000256" key="13">
    <source>
        <dbReference type="SAM" id="MobiDB-lite"/>
    </source>
</evidence>
<evidence type="ECO:0000256" key="6">
    <source>
        <dbReference type="ARBA" id="ARBA00022679"/>
    </source>
</evidence>
<dbReference type="SMART" id="SM00678">
    <property type="entry name" value="WWE"/>
    <property type="match status" value="1"/>
</dbReference>
<feature type="compositionally biased region" description="Polar residues" evidence="13">
    <location>
        <begin position="1"/>
        <end position="11"/>
    </location>
</feature>
<evidence type="ECO:0000259" key="15">
    <source>
        <dbReference type="PROSITE" id="PS50918"/>
    </source>
</evidence>
<comment type="subcellular location">
    <subcellularLocation>
        <location evidence="2">Nucleus</location>
        <location evidence="2">Nucleoplasm</location>
    </subcellularLocation>
</comment>
<dbReference type="Pfam" id="PF02825">
    <property type="entry name" value="WWE"/>
    <property type="match status" value="1"/>
</dbReference>
<comment type="caution">
    <text evidence="16">The sequence shown here is derived from an EMBL/GenBank/DDBJ whole genome shotgun (WGS) entry which is preliminary data.</text>
</comment>
<evidence type="ECO:0000313" key="17">
    <source>
        <dbReference type="Proteomes" id="UP000827092"/>
    </source>
</evidence>
<evidence type="ECO:0000256" key="12">
    <source>
        <dbReference type="RuleBase" id="RU369009"/>
    </source>
</evidence>
<dbReference type="InterPro" id="IPR035983">
    <property type="entry name" value="Hect_E3_ubiquitin_ligase"/>
</dbReference>
<keyword evidence="7" id="KW-0227">DNA damage</keyword>
<evidence type="ECO:0000256" key="9">
    <source>
        <dbReference type="ARBA" id="ARBA00023204"/>
    </source>
</evidence>
<comment type="similarity">
    <text evidence="4 12">Belongs to the UPL family. K-HECT subfamily.</text>
</comment>
<feature type="compositionally biased region" description="Low complexity" evidence="13">
    <location>
        <begin position="1453"/>
        <end position="1462"/>
    </location>
</feature>
<comment type="pathway">
    <text evidence="3 12">Protein modification; protein ubiquitination.</text>
</comment>
<dbReference type="Gene3D" id="3.30.2410.10">
    <property type="entry name" value="Hect, E3 ligase catalytic domain"/>
    <property type="match status" value="1"/>
</dbReference>
<dbReference type="Pfam" id="PF25579">
    <property type="entry name" value="TPR_TRIP12_N"/>
    <property type="match status" value="1"/>
</dbReference>
<dbReference type="GO" id="GO:0061630">
    <property type="term" value="F:ubiquitin protein ligase activity"/>
    <property type="evidence" value="ECO:0007669"/>
    <property type="project" value="UniProtKB-UniRule"/>
</dbReference>
<feature type="active site" description="Glycyl thioester intermediate" evidence="11">
    <location>
        <position position="1991"/>
    </location>
</feature>
<gene>
    <name evidence="16" type="ORF">JTE90_004928</name>
</gene>
<dbReference type="CDD" id="cd00078">
    <property type="entry name" value="HECTc"/>
    <property type="match status" value="1"/>
</dbReference>
<evidence type="ECO:0000256" key="7">
    <source>
        <dbReference type="ARBA" id="ARBA00022763"/>
    </source>
</evidence>
<feature type="domain" description="HECT" evidence="14">
    <location>
        <begin position="1642"/>
        <end position="2024"/>
    </location>
</feature>
<feature type="compositionally biased region" description="Low complexity" evidence="13">
    <location>
        <begin position="180"/>
        <end position="200"/>
    </location>
</feature>
<evidence type="ECO:0000256" key="11">
    <source>
        <dbReference type="PROSITE-ProRule" id="PRU00104"/>
    </source>
</evidence>
<dbReference type="PANTHER" id="PTHR45670">
    <property type="entry name" value="E3 UBIQUITIN-PROTEIN LIGASE TRIP12"/>
    <property type="match status" value="1"/>
</dbReference>
<dbReference type="InterPro" id="IPR037197">
    <property type="entry name" value="WWE_dom_sf"/>
</dbReference>
<dbReference type="SUPFAM" id="SSF56204">
    <property type="entry name" value="Hect, E3 ligase catalytic domain"/>
    <property type="match status" value="1"/>
</dbReference>
<evidence type="ECO:0000256" key="2">
    <source>
        <dbReference type="ARBA" id="ARBA00004642"/>
    </source>
</evidence>
<dbReference type="Gene3D" id="3.90.1750.10">
    <property type="entry name" value="Hect, E3 ligase catalytic domains"/>
    <property type="match status" value="1"/>
</dbReference>
<evidence type="ECO:0000259" key="14">
    <source>
        <dbReference type="PROSITE" id="PS50237"/>
    </source>
</evidence>
<evidence type="ECO:0000256" key="4">
    <source>
        <dbReference type="ARBA" id="ARBA00006331"/>
    </source>
</evidence>
<feature type="region of interest" description="Disordered" evidence="13">
    <location>
        <begin position="339"/>
        <end position="374"/>
    </location>
</feature>
<evidence type="ECO:0000256" key="5">
    <source>
        <dbReference type="ARBA" id="ARBA00022553"/>
    </source>
</evidence>
<dbReference type="InterPro" id="IPR016024">
    <property type="entry name" value="ARM-type_fold"/>
</dbReference>
<name>A0AAV6UNK4_9ARAC</name>
<keyword evidence="5" id="KW-0597">Phosphoprotein</keyword>
<dbReference type="Gene3D" id="3.30.720.50">
    <property type="match status" value="1"/>
</dbReference>
<feature type="region of interest" description="Disordered" evidence="13">
    <location>
        <begin position="405"/>
        <end position="426"/>
    </location>
</feature>
<keyword evidence="17" id="KW-1185">Reference proteome</keyword>
<dbReference type="EC" id="2.3.2.26" evidence="12"/>
<dbReference type="SUPFAM" id="SSF117839">
    <property type="entry name" value="WWE domain"/>
    <property type="match status" value="1"/>
</dbReference>
<dbReference type="EMBL" id="JAFNEN010000359">
    <property type="protein sequence ID" value="KAG8184831.1"/>
    <property type="molecule type" value="Genomic_DNA"/>
</dbReference>
<feature type="compositionally biased region" description="Basic and acidic residues" evidence="13">
    <location>
        <begin position="143"/>
        <end position="162"/>
    </location>
</feature>
<feature type="compositionally biased region" description="Polar residues" evidence="13">
    <location>
        <begin position="163"/>
        <end position="173"/>
    </location>
</feature>
<dbReference type="InterPro" id="IPR057948">
    <property type="entry name" value="TPR_TRIP12_N"/>
</dbReference>
<proteinExistence type="inferred from homology"/>
<dbReference type="PROSITE" id="PS50918">
    <property type="entry name" value="WWE"/>
    <property type="match status" value="1"/>
</dbReference>
<reference evidence="16 17" key="1">
    <citation type="journal article" date="2022" name="Nat. Ecol. Evol.">
        <title>A masculinizing supergene underlies an exaggerated male reproductive morph in a spider.</title>
        <authorList>
            <person name="Hendrickx F."/>
            <person name="De Corte Z."/>
            <person name="Sonet G."/>
            <person name="Van Belleghem S.M."/>
            <person name="Kostlbacher S."/>
            <person name="Vangestel C."/>
        </authorList>
    </citation>
    <scope>NUCLEOTIDE SEQUENCE [LARGE SCALE GENOMIC DNA]</scope>
    <source>
        <strain evidence="16">W744_W776</strain>
    </source>
</reference>
<feature type="compositionally biased region" description="Polar residues" evidence="13">
    <location>
        <begin position="345"/>
        <end position="374"/>
    </location>
</feature>
<dbReference type="PANTHER" id="PTHR45670:SF13">
    <property type="entry name" value="E3 UBIQUITIN-PROTEIN LIGASE TRIP12"/>
    <property type="match status" value="1"/>
</dbReference>
<feature type="region of interest" description="Disordered" evidence="13">
    <location>
        <begin position="299"/>
        <end position="324"/>
    </location>
</feature>
<dbReference type="InterPro" id="IPR045322">
    <property type="entry name" value="HECTD1/TRIP12-like"/>
</dbReference>
<protein>
    <recommendedName>
        <fullName evidence="12">E3 ubiquitin-protein ligase</fullName>
        <ecNumber evidence="12">2.3.2.26</ecNumber>
    </recommendedName>
</protein>
<dbReference type="Pfam" id="PF00632">
    <property type="entry name" value="HECT"/>
    <property type="match status" value="1"/>
</dbReference>
<keyword evidence="6 12" id="KW-0808">Transferase</keyword>
<dbReference type="GO" id="GO:0000209">
    <property type="term" value="P:protein polyubiquitination"/>
    <property type="evidence" value="ECO:0007669"/>
    <property type="project" value="TreeGrafter"/>
</dbReference>
<evidence type="ECO:0000256" key="10">
    <source>
        <dbReference type="ARBA" id="ARBA00023242"/>
    </source>
</evidence>
<dbReference type="InterPro" id="IPR011989">
    <property type="entry name" value="ARM-like"/>
</dbReference>
<keyword evidence="8 11" id="KW-0833">Ubl conjugation pathway</keyword>
<evidence type="ECO:0000256" key="3">
    <source>
        <dbReference type="ARBA" id="ARBA00004906"/>
    </source>
</evidence>
<dbReference type="InterPro" id="IPR018123">
    <property type="entry name" value="WWE-dom_subgr"/>
</dbReference>
<keyword evidence="10" id="KW-0539">Nucleus</keyword>
<dbReference type="FunFam" id="3.30.2410.10:FF:000005">
    <property type="entry name" value="E3 ubiquitin-protein ligase TRIP12 isoform X1"/>
    <property type="match status" value="1"/>
</dbReference>
<feature type="compositionally biased region" description="Basic and acidic residues" evidence="13">
    <location>
        <begin position="12"/>
        <end position="25"/>
    </location>
</feature>
<dbReference type="GO" id="GO:0008270">
    <property type="term" value="F:zinc ion binding"/>
    <property type="evidence" value="ECO:0007669"/>
    <property type="project" value="InterPro"/>
</dbReference>
<organism evidence="16 17">
    <name type="scientific">Oedothorax gibbosus</name>
    <dbReference type="NCBI Taxonomy" id="931172"/>
    <lineage>
        <taxon>Eukaryota</taxon>
        <taxon>Metazoa</taxon>
        <taxon>Ecdysozoa</taxon>
        <taxon>Arthropoda</taxon>
        <taxon>Chelicerata</taxon>
        <taxon>Arachnida</taxon>
        <taxon>Araneae</taxon>
        <taxon>Araneomorphae</taxon>
        <taxon>Entelegynae</taxon>
        <taxon>Araneoidea</taxon>
        <taxon>Linyphiidae</taxon>
        <taxon>Erigoninae</taxon>
        <taxon>Oedothorax</taxon>
    </lineage>
</organism>
<accession>A0AAV6UNK4</accession>
<feature type="region of interest" description="Disordered" evidence="13">
    <location>
        <begin position="1434"/>
        <end position="1470"/>
    </location>
</feature>
<dbReference type="GO" id="GO:0043161">
    <property type="term" value="P:proteasome-mediated ubiquitin-dependent protein catabolic process"/>
    <property type="evidence" value="ECO:0007669"/>
    <property type="project" value="TreeGrafter"/>
</dbReference>
<dbReference type="InterPro" id="IPR000569">
    <property type="entry name" value="HECT_dom"/>
</dbReference>
<dbReference type="Proteomes" id="UP000827092">
    <property type="component" value="Unassembled WGS sequence"/>
</dbReference>
<dbReference type="GO" id="GO:0006281">
    <property type="term" value="P:DNA repair"/>
    <property type="evidence" value="ECO:0007669"/>
    <property type="project" value="UniProtKB-KW"/>
</dbReference>
<sequence length="2024" mass="225806">MPKKSNSAQRTSGKEHQSRLNRSTDEIPAYLRSRSSASSDNKVTKRTRKSTGSIQQTVSRSPIITRSRSRSLALLNIQPGDIAGSSMDNSSQAPLEDSLKRKHSAHSERKTTGECSKGTIAKRVKPCPASKKVTKSSSANMSKPKDESKDSSLLQKDSKEASNKNVAKVSSVQEVPAEHSGSSACSSKSSSPPGTSNSSNPDLLDIDTSILSSDAMNNLNLDNMDSCLNPPVQDFLLACSRLTQAEAQLPNFSYSNNENEVSTESRKPKYDILKNISERKLITKSDFQKSLLSAMQRTKNCQSNIKNPDVPTDPRPGGSNSSDFHNVFKIKVEKDNEGAKEQCKFSKTSNMKDNNTAQQSFLKPPGSSSSGAHNSAFHSISIKQEMDMPTPEELSNPFISRRGFNLPDSFETESATQGINSASSASAVGSAESIDGEIGRLQALMDSRRIPLSLFGALESRMQQLFHKSMGTAASSRAQQLLVELQAAEDDEHQLQVLIEISQLLVMGNEDTLIGFPVKQIVPILINLLLKEYNFELMNQACRALTYLMEALPRYSSIVVEAVPVLLNKVQVIQCIDVAEQALTALKMLSKWHSKSILQAKGVAACLMHLDFFSINAQRTALAIIANCCQNILPHEFSLVQGSLPVLSGWLTHQDEKSIESICLAFAGLVECFQNDRDTLMQISSNELLTNIQQLLVVSPPIVNSQIFTAIIHMLALLCASCSEIVVYLLSQNFAETLQYLLTDSRNESQEIELTGRSPHEFLELSSLIYELMPCFPKDDLFSVNALIAKAKKKGSSANSVVWQWKDDTGFWHSHEKNDSKNMEEAYQRGNVKLYISDRAALNVDLQTMEQFDEGTGSSRQLRRHIASAEENVKSTRGEFFKENEELVIKSIKLLFPVLYEVYCSSAGSTVKHNCLQAMLRMVYFAPPETLQQVLKKQSIARHLAAMLASQEFRTIVAALQISEILMQKLPTDFRVHFIREGVLHEVRILAKLDAKTWQIETTPEPSSPSCASTSRAVGLEEFENSQLFSKAEAVQSNSTNAHPLFATLQPSSSLQKDDEGSSSNMASKIRDVLKRRYMTIKRTFGAGDKDINSLCGADLAITSDSRVKINTWIKEQAQSFDDKYFNIEQISSHPVINVLNILTNAVKALDNMEDCGLQSLLEIREVVTQNDISSFELIHSGLVKKLESYLTTVQSDSSPFVAKSLNDRLRTFLHVFVGSPLVLMPEIQEESFNSSPLMNLITKLNACVSHLEQFPVKVYDQPTNGNTGRAGASIIKFFNMHQLKCLFQRHPSCTTLRQWHSGPVMIDPLASVHNVDRYLVNQGFGSLREGEESESDLSYDESSDEDGGMIVADIRMDHGHGTPKLQFLIGKNVLPYNMTLYQAVRQYGSGEGQSSNAGQHIDCEFPVGYASVWLKTHTIWYRPVPLEDSEVAAASPPNVAQPSSSSKRKSSSSRSGHSSRSSSDKSKSAKLKKDALWDNGIVPDVTYPSSFVNKLAGFDSIKDPSLEVIILLRIIHGLNHHWGIIYERNAWSTLVPQSAFINNELTLKVNRQLQDPLAIMTGNTPTWLSHIAYNFPFLFPFETRHLLFYVTSFDRERALQRLLDTVPELTNTEKITPRLEKRKRTVSRNSLLKQAETILQDHGDSKALLEIQYKNEVGTGLGPTLEFYSLVSKELQRADLDMWHAVQLVSEEVKEQTVKYVHSSSGLFPMPASRNSKTSSLTKVCNKFKLLGKFLAKAIMDSRLVDIPLSLIFYKWILNQEKYLCLADLEHVDATLAHNISKFEKILVEKKKLENDKTLSAVSLRRSLESITLDGCSIEDLSLDFTLPGYSRIELMKGGKDIPVTIHNLDHYLKLLRHFTLFEGVSKQMRSFKEGFESVFPLNRLQVFYPDELSLLFCGNVQNQWDAKVLVESCKPDHGYTIESQAIKFLFEILCNYDTTQQRQFIQFITGSPRLPIGGLKSLSPQLTIVKKGSDDDSNADCYLPSVMTCVNYLKLPDYSSIEVMREKLQTAINEGQHSFHLS</sequence>
<comment type="catalytic activity">
    <reaction evidence="1 12">
        <text>S-ubiquitinyl-[E2 ubiquitin-conjugating enzyme]-L-cysteine + [acceptor protein]-L-lysine = [E2 ubiquitin-conjugating enzyme]-L-cysteine + N(6)-ubiquitinyl-[acceptor protein]-L-lysine.</text>
        <dbReference type="EC" id="2.3.2.26"/>
    </reaction>
</comment>
<dbReference type="SUPFAM" id="SSF48371">
    <property type="entry name" value="ARM repeat"/>
    <property type="match status" value="1"/>
</dbReference>
<dbReference type="GO" id="GO:0009966">
    <property type="term" value="P:regulation of signal transduction"/>
    <property type="evidence" value="ECO:0007669"/>
    <property type="project" value="UniProtKB-ARBA"/>
</dbReference>
<dbReference type="Gene3D" id="1.25.10.10">
    <property type="entry name" value="Leucine-rich Repeat Variant"/>
    <property type="match status" value="1"/>
</dbReference>
<dbReference type="InterPro" id="IPR004170">
    <property type="entry name" value="WWE_dom"/>
</dbReference>
<feature type="region of interest" description="Disordered" evidence="13">
    <location>
        <begin position="1"/>
        <end position="205"/>
    </location>
</feature>
<dbReference type="PROSITE" id="PS50237">
    <property type="entry name" value="HECT"/>
    <property type="match status" value="1"/>
</dbReference>
<dbReference type="GO" id="GO:0016607">
    <property type="term" value="C:nuclear speck"/>
    <property type="evidence" value="ECO:0007669"/>
    <property type="project" value="TreeGrafter"/>
</dbReference>
<dbReference type="SMART" id="SM00119">
    <property type="entry name" value="HECTc"/>
    <property type="match status" value="1"/>
</dbReference>
<evidence type="ECO:0000256" key="1">
    <source>
        <dbReference type="ARBA" id="ARBA00000885"/>
    </source>
</evidence>
<feature type="domain" description="WWE" evidence="15">
    <location>
        <begin position="789"/>
        <end position="864"/>
    </location>
</feature>
<keyword evidence="9" id="KW-0234">DNA repair</keyword>
<dbReference type="FunFam" id="3.30.2160.10:FF:000013">
    <property type="entry name" value="E3 ubiquitin-protein ligase TRIP12 isoform X1"/>
    <property type="match status" value="1"/>
</dbReference>
<evidence type="ECO:0000256" key="8">
    <source>
        <dbReference type="ARBA" id="ARBA00022786"/>
    </source>
</evidence>